<proteinExistence type="inferred from homology"/>
<dbReference type="Pfam" id="PF01925">
    <property type="entry name" value="TauE"/>
    <property type="match status" value="1"/>
</dbReference>
<evidence type="ECO:0000256" key="1">
    <source>
        <dbReference type="ARBA" id="ARBA00004651"/>
    </source>
</evidence>
<evidence type="ECO:0000313" key="10">
    <source>
        <dbReference type="Proteomes" id="UP000076268"/>
    </source>
</evidence>
<evidence type="ECO:0000256" key="5">
    <source>
        <dbReference type="ARBA" id="ARBA00022692"/>
    </source>
</evidence>
<keyword evidence="7 8" id="KW-0472">Membrane</keyword>
<comment type="similarity">
    <text evidence="2 8">Belongs to the 4-toluene sulfonate uptake permease (TSUP) (TC 2.A.102) family.</text>
</comment>
<dbReference type="InterPro" id="IPR002781">
    <property type="entry name" value="TM_pro_TauE-like"/>
</dbReference>
<evidence type="ECO:0000256" key="2">
    <source>
        <dbReference type="ARBA" id="ARBA00009142"/>
    </source>
</evidence>
<dbReference type="GO" id="GO:0005886">
    <property type="term" value="C:plasma membrane"/>
    <property type="evidence" value="ECO:0007669"/>
    <property type="project" value="UniProtKB-SubCell"/>
</dbReference>
<dbReference type="PANTHER" id="PTHR30269">
    <property type="entry name" value="TRANSMEMBRANE PROTEIN YFCA"/>
    <property type="match status" value="1"/>
</dbReference>
<dbReference type="RefSeq" id="WP_066237651.1">
    <property type="nucleotide sequence ID" value="NZ_LSGP01000006.1"/>
</dbReference>
<organism evidence="9 10">
    <name type="scientific">Anaerosporomusa subterranea</name>
    <dbReference type="NCBI Taxonomy" id="1794912"/>
    <lineage>
        <taxon>Bacteria</taxon>
        <taxon>Bacillati</taxon>
        <taxon>Bacillota</taxon>
        <taxon>Negativicutes</taxon>
        <taxon>Acetonemataceae</taxon>
        <taxon>Anaerosporomusa</taxon>
    </lineage>
</organism>
<dbReference type="Proteomes" id="UP000076268">
    <property type="component" value="Unassembled WGS sequence"/>
</dbReference>
<keyword evidence="3" id="KW-0813">Transport</keyword>
<accession>A0A154BVC7</accession>
<dbReference type="AlphaFoldDB" id="A0A154BVC7"/>
<keyword evidence="10" id="KW-1185">Reference proteome</keyword>
<evidence type="ECO:0000256" key="4">
    <source>
        <dbReference type="ARBA" id="ARBA00022475"/>
    </source>
</evidence>
<feature type="transmembrane region" description="Helical" evidence="8">
    <location>
        <begin position="130"/>
        <end position="155"/>
    </location>
</feature>
<evidence type="ECO:0000256" key="6">
    <source>
        <dbReference type="ARBA" id="ARBA00022989"/>
    </source>
</evidence>
<keyword evidence="6 8" id="KW-1133">Transmembrane helix</keyword>
<protein>
    <recommendedName>
        <fullName evidence="8">Probable membrane transporter protein</fullName>
    </recommendedName>
</protein>
<feature type="transmembrane region" description="Helical" evidence="8">
    <location>
        <begin position="69"/>
        <end position="90"/>
    </location>
</feature>
<keyword evidence="5 8" id="KW-0812">Transmembrane</keyword>
<name>A0A154BVC7_ANASB</name>
<reference evidence="9 10" key="1">
    <citation type="submission" date="2016-02" db="EMBL/GenBank/DDBJ databases">
        <title>Anaerosporomusa subterraneum gen. nov., sp. nov., a spore-forming obligate anaerobe isolated from saprolite.</title>
        <authorList>
            <person name="Choi J.K."/>
            <person name="Shah M."/>
            <person name="Yee N."/>
        </authorList>
    </citation>
    <scope>NUCLEOTIDE SEQUENCE [LARGE SCALE GENOMIC DNA]</scope>
    <source>
        <strain evidence="9 10">RU4</strain>
    </source>
</reference>
<dbReference type="InterPro" id="IPR052017">
    <property type="entry name" value="TSUP"/>
</dbReference>
<evidence type="ECO:0000256" key="7">
    <source>
        <dbReference type="ARBA" id="ARBA00023136"/>
    </source>
</evidence>
<feature type="transmembrane region" description="Helical" evidence="8">
    <location>
        <begin position="222"/>
        <end position="243"/>
    </location>
</feature>
<evidence type="ECO:0000256" key="3">
    <source>
        <dbReference type="ARBA" id="ARBA00022448"/>
    </source>
</evidence>
<feature type="transmembrane region" description="Helical" evidence="8">
    <location>
        <begin position="97"/>
        <end position="118"/>
    </location>
</feature>
<dbReference type="EMBL" id="LSGP01000006">
    <property type="protein sequence ID" value="KYZ77815.1"/>
    <property type="molecule type" value="Genomic_DNA"/>
</dbReference>
<feature type="transmembrane region" description="Helical" evidence="8">
    <location>
        <begin position="6"/>
        <end position="32"/>
    </location>
</feature>
<comment type="subcellular location">
    <subcellularLocation>
        <location evidence="1 8">Cell membrane</location>
        <topology evidence="1 8">Multi-pass membrane protein</topology>
    </subcellularLocation>
</comment>
<dbReference type="PANTHER" id="PTHR30269:SF37">
    <property type="entry name" value="MEMBRANE TRANSPORTER PROTEIN"/>
    <property type="match status" value="1"/>
</dbReference>
<gene>
    <name evidence="9" type="ORF">AXX12_17285</name>
</gene>
<feature type="transmembrane region" description="Helical" evidence="8">
    <location>
        <begin position="44"/>
        <end position="63"/>
    </location>
</feature>
<sequence length="251" mass="26753">MITTTLFSVFAITAFASFLQTITGFGYALAAAPLLAFFMDPKDAVMIVLATGVITKVMLLLGAKVEGHFADIAPLFLASLAGALPGAYIITSISADALKAFIGVTLLVTTCAMCANYTVRVTRPRLAENLVGMVSGFLGATTSLSGPPLVLYYLNEKTEKERLRANLTRYFLLGNLATLLLSYGFGTLQPASLLMPVVVSIPAVAFGVWLGEKLFNRLNPQVFRRIAIGVISISGVMTAYNGLSHFLQSGR</sequence>
<keyword evidence="4 8" id="KW-1003">Cell membrane</keyword>
<feature type="transmembrane region" description="Helical" evidence="8">
    <location>
        <begin position="167"/>
        <end position="185"/>
    </location>
</feature>
<evidence type="ECO:0000256" key="8">
    <source>
        <dbReference type="RuleBase" id="RU363041"/>
    </source>
</evidence>
<comment type="caution">
    <text evidence="9">The sequence shown here is derived from an EMBL/GenBank/DDBJ whole genome shotgun (WGS) entry which is preliminary data.</text>
</comment>
<evidence type="ECO:0000313" key="9">
    <source>
        <dbReference type="EMBL" id="KYZ77815.1"/>
    </source>
</evidence>
<feature type="transmembrane region" description="Helical" evidence="8">
    <location>
        <begin position="191"/>
        <end position="210"/>
    </location>
</feature>